<evidence type="ECO:0000256" key="2">
    <source>
        <dbReference type="SAM" id="SignalP"/>
    </source>
</evidence>
<evidence type="ECO:0000259" key="3">
    <source>
        <dbReference type="PROSITE" id="PS50015"/>
    </source>
</evidence>
<dbReference type="WBParaSite" id="SPAL_0001481500.1">
    <property type="protein sequence ID" value="SPAL_0001481500.1"/>
    <property type="gene ID" value="SPAL_0001481500"/>
</dbReference>
<dbReference type="SUPFAM" id="SSF47862">
    <property type="entry name" value="Saposin"/>
    <property type="match status" value="1"/>
</dbReference>
<organism evidence="4 5">
    <name type="scientific">Strongyloides papillosus</name>
    <name type="common">Intestinal threadworm</name>
    <dbReference type="NCBI Taxonomy" id="174720"/>
    <lineage>
        <taxon>Eukaryota</taxon>
        <taxon>Metazoa</taxon>
        <taxon>Ecdysozoa</taxon>
        <taxon>Nematoda</taxon>
        <taxon>Chromadorea</taxon>
        <taxon>Rhabditida</taxon>
        <taxon>Tylenchina</taxon>
        <taxon>Panagrolaimomorpha</taxon>
        <taxon>Strongyloidoidea</taxon>
        <taxon>Strongyloididae</taxon>
        <taxon>Strongyloides</taxon>
    </lineage>
</organism>
<feature type="domain" description="Saposin B-type" evidence="3">
    <location>
        <begin position="19"/>
        <end position="97"/>
    </location>
</feature>
<name>A0A0N5CA91_STREA</name>
<evidence type="ECO:0000256" key="1">
    <source>
        <dbReference type="ARBA" id="ARBA00023157"/>
    </source>
</evidence>
<dbReference type="PROSITE" id="PS50015">
    <property type="entry name" value="SAP_B"/>
    <property type="match status" value="1"/>
</dbReference>
<keyword evidence="2" id="KW-0732">Signal</keyword>
<keyword evidence="1" id="KW-1015">Disulfide bond</keyword>
<evidence type="ECO:0000313" key="4">
    <source>
        <dbReference type="Proteomes" id="UP000046392"/>
    </source>
</evidence>
<dbReference type="Proteomes" id="UP000046392">
    <property type="component" value="Unplaced"/>
</dbReference>
<reference evidence="5" key="1">
    <citation type="submission" date="2017-02" db="UniProtKB">
        <authorList>
            <consortium name="WormBaseParasite"/>
        </authorList>
    </citation>
    <scope>IDENTIFICATION</scope>
</reference>
<proteinExistence type="predicted"/>
<feature type="signal peptide" evidence="2">
    <location>
        <begin position="1"/>
        <end position="16"/>
    </location>
</feature>
<evidence type="ECO:0000313" key="5">
    <source>
        <dbReference type="WBParaSite" id="SPAL_0001481500.1"/>
    </source>
</evidence>
<dbReference type="InterPro" id="IPR011001">
    <property type="entry name" value="Saposin-like"/>
</dbReference>
<keyword evidence="4" id="KW-1185">Reference proteome</keyword>
<dbReference type="InterPro" id="IPR008139">
    <property type="entry name" value="SaposinB_dom"/>
</dbReference>
<dbReference type="AlphaFoldDB" id="A0A0N5CA91"/>
<feature type="chain" id="PRO_5005895597" evidence="2">
    <location>
        <begin position="17"/>
        <end position="97"/>
    </location>
</feature>
<protein>
    <submittedName>
        <fullName evidence="5">Saposin B-type domain-containing protein</fullName>
    </submittedName>
</protein>
<sequence length="97" mass="11290">MKYLIILLFTFNYLLAFDRSETCDPCISSFDTIKQANNVGKVTVDQLKELCVNIGKGSFVFKFICEKTMLLHIDFITQEIKEFKDSKEICRKITFCD</sequence>
<accession>A0A0N5CA91</accession>
<dbReference type="Gene3D" id="1.10.225.10">
    <property type="entry name" value="Saposin-like"/>
    <property type="match status" value="1"/>
</dbReference>